<keyword evidence="5" id="KW-1185">Reference proteome</keyword>
<feature type="domain" description="Secretion system C-terminal sorting" evidence="3">
    <location>
        <begin position="236"/>
        <end position="304"/>
    </location>
</feature>
<feature type="chain" id="PRO_5022925441" evidence="2">
    <location>
        <begin position="21"/>
        <end position="305"/>
    </location>
</feature>
<evidence type="ECO:0000256" key="1">
    <source>
        <dbReference type="ARBA" id="ARBA00022729"/>
    </source>
</evidence>
<keyword evidence="1 2" id="KW-0732">Signal</keyword>
<evidence type="ECO:0000259" key="3">
    <source>
        <dbReference type="Pfam" id="PF18962"/>
    </source>
</evidence>
<organism evidence="4 5">
    <name type="scientific">Aequorivita lipolytica</name>
    <dbReference type="NCBI Taxonomy" id="153267"/>
    <lineage>
        <taxon>Bacteria</taxon>
        <taxon>Pseudomonadati</taxon>
        <taxon>Bacteroidota</taxon>
        <taxon>Flavobacteriia</taxon>
        <taxon>Flavobacteriales</taxon>
        <taxon>Flavobacteriaceae</taxon>
        <taxon>Aequorivita</taxon>
    </lineage>
</organism>
<accession>A0A5C6YPC7</accession>
<dbReference type="RefSeq" id="WP_111816480.1">
    <property type="nucleotide sequence ID" value="NZ_CBCRZQ010000007.1"/>
</dbReference>
<comment type="caution">
    <text evidence="4">The sequence shown here is derived from an EMBL/GenBank/DDBJ whole genome shotgun (WGS) entry which is preliminary data.</text>
</comment>
<dbReference type="OrthoDB" id="951108at2"/>
<evidence type="ECO:0000313" key="4">
    <source>
        <dbReference type="EMBL" id="TXD68703.1"/>
    </source>
</evidence>
<evidence type="ECO:0000256" key="2">
    <source>
        <dbReference type="SAM" id="SignalP"/>
    </source>
</evidence>
<feature type="signal peptide" evidence="2">
    <location>
        <begin position="1"/>
        <end position="20"/>
    </location>
</feature>
<proteinExistence type="predicted"/>
<dbReference type="Pfam" id="PF18962">
    <property type="entry name" value="Por_Secre_tail"/>
    <property type="match status" value="1"/>
</dbReference>
<gene>
    <name evidence="4" type="ORF">ESV24_11100</name>
</gene>
<dbReference type="NCBIfam" id="TIGR04183">
    <property type="entry name" value="Por_Secre_tail"/>
    <property type="match status" value="1"/>
</dbReference>
<reference evidence="4 5" key="1">
    <citation type="submission" date="2019-08" db="EMBL/GenBank/DDBJ databases">
        <title>Genome of Aequorivita lipolytica Y10-2 (type strain).</title>
        <authorList>
            <person name="Bowman J.P."/>
        </authorList>
    </citation>
    <scope>NUCLEOTIDE SEQUENCE [LARGE SCALE GENOMIC DNA]</scope>
    <source>
        <strain evidence="4 5">Y10-2</strain>
    </source>
</reference>
<name>A0A5C6YPC7_9FLAO</name>
<dbReference type="EMBL" id="VORU01000009">
    <property type="protein sequence ID" value="TXD68703.1"/>
    <property type="molecule type" value="Genomic_DNA"/>
</dbReference>
<dbReference type="Proteomes" id="UP000321945">
    <property type="component" value="Unassembled WGS sequence"/>
</dbReference>
<evidence type="ECO:0000313" key="5">
    <source>
        <dbReference type="Proteomes" id="UP000321945"/>
    </source>
</evidence>
<dbReference type="AlphaFoldDB" id="A0A5C6YPC7"/>
<dbReference type="InterPro" id="IPR026444">
    <property type="entry name" value="Secre_tail"/>
</dbReference>
<protein>
    <submittedName>
        <fullName evidence="4">T9SS type A sorting domain-containing protein</fullName>
    </submittedName>
</protein>
<sequence length="305" mass="32534">MKKIYLLAFVLGAFTFSANAQFNDDMESYDLGPLHEAQWSSWTGVPGAGDIIVSDEYANSGSQSGFVSGDLVQDALLLLDNKTTGAWQVDFKMYIPGGKSGYFNFQGQTEGGGAGGGGNAGVFLSPNLVFNNVQSTSGAPGLAGAYGNVDDPDPLYTWSYPQDFWFDVSIIFDITNISWTMTVDGVEIPTQPMDAAPILGGIDFFSFDANNEYYIDDVVFSDTAGTEDFATDSFSVYPNPVKDILNISTKTAVDNVTVYDVLGKSVLVIQPDVVSPKIDMSGLAAGAYLVKVTIGGTSHTVKVIK</sequence>